<gene>
    <name evidence="1" type="ORF">NCTC11214_05334</name>
</gene>
<dbReference type="KEGG" id="sof:NCTC11214_05334"/>
<organism evidence="1 2">
    <name type="scientific">Serratia odorifera</name>
    <dbReference type="NCBI Taxonomy" id="618"/>
    <lineage>
        <taxon>Bacteria</taxon>
        <taxon>Pseudomonadati</taxon>
        <taxon>Pseudomonadota</taxon>
        <taxon>Gammaproteobacteria</taxon>
        <taxon>Enterobacterales</taxon>
        <taxon>Yersiniaceae</taxon>
        <taxon>Serratia</taxon>
    </lineage>
</organism>
<evidence type="ECO:0000313" key="1">
    <source>
        <dbReference type="EMBL" id="VDZ65160.1"/>
    </source>
</evidence>
<evidence type="ECO:0000313" key="2">
    <source>
        <dbReference type="Proteomes" id="UP000281391"/>
    </source>
</evidence>
<protein>
    <recommendedName>
        <fullName evidence="3">Glycosyltransferase family 52</fullName>
    </recommendedName>
</protein>
<evidence type="ECO:0008006" key="3">
    <source>
        <dbReference type="Google" id="ProtNLM"/>
    </source>
</evidence>
<dbReference type="RefSeq" id="WP_004965264.1">
    <property type="nucleotide sequence ID" value="NZ_LR134117.1"/>
</dbReference>
<dbReference type="AlphaFoldDB" id="A0A3S5D846"/>
<proteinExistence type="predicted"/>
<dbReference type="EMBL" id="LR134117">
    <property type="protein sequence ID" value="VDZ65160.1"/>
    <property type="molecule type" value="Genomic_DNA"/>
</dbReference>
<name>A0A3S5D846_SEROD</name>
<accession>A0A3S5D846</accession>
<reference evidence="1 2" key="1">
    <citation type="submission" date="2018-12" db="EMBL/GenBank/DDBJ databases">
        <authorList>
            <consortium name="Pathogen Informatics"/>
        </authorList>
    </citation>
    <scope>NUCLEOTIDE SEQUENCE [LARGE SCALE GENOMIC DNA]</scope>
    <source>
        <strain evidence="1 2">NCTC11214</strain>
    </source>
</reference>
<sequence length="338" mass="38782">MSKYIAYIESPLQAFNLIEYLDAKEIVLDLLIVNKRTANSPLNHGQISYLLNMIQHRSLMTIDVEGTLGKVMEIRKQLSGITDSVARNQSVTLIAGEYRARVFWMLANKYPKRNIVLLDDGTATLRIKRHGKLTPRGVAKSLFLKSLGMTNNEFEKITFFTVYNIEDNVSGRDEVIRHNYQNYKTKLETLPQSNNKTFIIGTPLYEAGVTKVDDIELTLKMIEDLKLNNSDIELIYIPHRRERDEKITAIKNVVTVQRLDFPFEVYPIVAGENVVSIAGFYSSLYDNLIKIYDDKIKITAYVLDEKSLAPDWLGFVNSIYNNYEGYGEANITLLRDKF</sequence>
<dbReference type="Proteomes" id="UP000281391">
    <property type="component" value="Chromosome"/>
</dbReference>